<accession>A0A2P8DNR6</accession>
<evidence type="ECO:0000256" key="2">
    <source>
        <dbReference type="ARBA" id="ARBA00023125"/>
    </source>
</evidence>
<sequence length="208" mass="23032">MTAGQARRSGPGRPRDPEADTAILRAAVELLMERGIDQCGIERIAKRAGVTKVTVYRRWRTKEELLAQAIETVRDEMPAVVVELGPDTPLPDAIELLLPRWGEILANGRFRALSAHLLAAGPSHPALLRAYRTHHVLPRRERARATMRRAQADGYLDPTADVDLLIDMMEGAVIHQLLLNPEPPGPAETTRYLRALLVQVGFVLRPAP</sequence>
<dbReference type="Pfam" id="PF00440">
    <property type="entry name" value="TetR_N"/>
    <property type="match status" value="1"/>
</dbReference>
<evidence type="ECO:0000259" key="5">
    <source>
        <dbReference type="PROSITE" id="PS50977"/>
    </source>
</evidence>
<dbReference type="PRINTS" id="PR00455">
    <property type="entry name" value="HTHTETR"/>
</dbReference>
<dbReference type="Proteomes" id="UP000240542">
    <property type="component" value="Unassembled WGS sequence"/>
</dbReference>
<name>A0A2P8DNR6_9ACTN</name>
<dbReference type="InterPro" id="IPR009057">
    <property type="entry name" value="Homeodomain-like_sf"/>
</dbReference>
<feature type="domain" description="HTH tetR-type" evidence="5">
    <location>
        <begin position="17"/>
        <end position="77"/>
    </location>
</feature>
<dbReference type="InterPro" id="IPR036271">
    <property type="entry name" value="Tet_transcr_reg_TetR-rel_C_sf"/>
</dbReference>
<dbReference type="InterPro" id="IPR050109">
    <property type="entry name" value="HTH-type_TetR-like_transc_reg"/>
</dbReference>
<dbReference type="InterPro" id="IPR001647">
    <property type="entry name" value="HTH_TetR"/>
</dbReference>
<protein>
    <submittedName>
        <fullName evidence="6">TetR family transcriptional regulator</fullName>
    </submittedName>
</protein>
<dbReference type="PANTHER" id="PTHR30055:SF148">
    <property type="entry name" value="TETR-FAMILY TRANSCRIPTIONAL REGULATOR"/>
    <property type="match status" value="1"/>
</dbReference>
<dbReference type="PROSITE" id="PS50977">
    <property type="entry name" value="HTH_TETR_2"/>
    <property type="match status" value="1"/>
</dbReference>
<gene>
    <name evidence="6" type="ORF">CLV63_10478</name>
</gene>
<dbReference type="Gene3D" id="1.10.10.60">
    <property type="entry name" value="Homeodomain-like"/>
    <property type="match status" value="1"/>
</dbReference>
<dbReference type="OrthoDB" id="9796019at2"/>
<proteinExistence type="predicted"/>
<reference evidence="6 7" key="1">
    <citation type="submission" date="2018-03" db="EMBL/GenBank/DDBJ databases">
        <title>Genomic Encyclopedia of Archaeal and Bacterial Type Strains, Phase II (KMG-II): from individual species to whole genera.</title>
        <authorList>
            <person name="Goeker M."/>
        </authorList>
    </citation>
    <scope>NUCLEOTIDE SEQUENCE [LARGE SCALE GENOMIC DNA]</scope>
    <source>
        <strain evidence="6 7">DSM 45312</strain>
    </source>
</reference>
<dbReference type="GO" id="GO:0000976">
    <property type="term" value="F:transcription cis-regulatory region binding"/>
    <property type="evidence" value="ECO:0007669"/>
    <property type="project" value="TreeGrafter"/>
</dbReference>
<comment type="caution">
    <text evidence="6">The sequence shown here is derived from an EMBL/GenBank/DDBJ whole genome shotgun (WGS) entry which is preliminary data.</text>
</comment>
<evidence type="ECO:0000256" key="1">
    <source>
        <dbReference type="ARBA" id="ARBA00023015"/>
    </source>
</evidence>
<keyword evidence="7" id="KW-1185">Reference proteome</keyword>
<organism evidence="6 7">
    <name type="scientific">Murinocardiopsis flavida</name>
    <dbReference type="NCBI Taxonomy" id="645275"/>
    <lineage>
        <taxon>Bacteria</taxon>
        <taxon>Bacillati</taxon>
        <taxon>Actinomycetota</taxon>
        <taxon>Actinomycetes</taxon>
        <taxon>Streptosporangiales</taxon>
        <taxon>Nocardiopsidaceae</taxon>
        <taxon>Murinocardiopsis</taxon>
    </lineage>
</organism>
<dbReference type="SUPFAM" id="SSF46689">
    <property type="entry name" value="Homeodomain-like"/>
    <property type="match status" value="1"/>
</dbReference>
<evidence type="ECO:0000313" key="7">
    <source>
        <dbReference type="Proteomes" id="UP000240542"/>
    </source>
</evidence>
<keyword evidence="2 4" id="KW-0238">DNA-binding</keyword>
<dbReference type="PANTHER" id="PTHR30055">
    <property type="entry name" value="HTH-TYPE TRANSCRIPTIONAL REGULATOR RUTR"/>
    <property type="match status" value="1"/>
</dbReference>
<evidence type="ECO:0000313" key="6">
    <source>
        <dbReference type="EMBL" id="PSK98854.1"/>
    </source>
</evidence>
<dbReference type="Gene3D" id="1.10.357.10">
    <property type="entry name" value="Tetracycline Repressor, domain 2"/>
    <property type="match status" value="1"/>
</dbReference>
<dbReference type="SUPFAM" id="SSF48498">
    <property type="entry name" value="Tetracyclin repressor-like, C-terminal domain"/>
    <property type="match status" value="1"/>
</dbReference>
<keyword evidence="1" id="KW-0805">Transcription regulation</keyword>
<evidence type="ECO:0000256" key="3">
    <source>
        <dbReference type="ARBA" id="ARBA00023163"/>
    </source>
</evidence>
<dbReference type="EMBL" id="PYGA01000004">
    <property type="protein sequence ID" value="PSK98854.1"/>
    <property type="molecule type" value="Genomic_DNA"/>
</dbReference>
<dbReference type="Pfam" id="PF16859">
    <property type="entry name" value="TetR_C_11"/>
    <property type="match status" value="1"/>
</dbReference>
<dbReference type="InterPro" id="IPR011075">
    <property type="entry name" value="TetR_C"/>
</dbReference>
<dbReference type="AlphaFoldDB" id="A0A2P8DNR6"/>
<dbReference type="GO" id="GO:0003700">
    <property type="term" value="F:DNA-binding transcription factor activity"/>
    <property type="evidence" value="ECO:0007669"/>
    <property type="project" value="TreeGrafter"/>
</dbReference>
<dbReference type="RefSeq" id="WP_106582187.1">
    <property type="nucleotide sequence ID" value="NZ_PYGA01000004.1"/>
</dbReference>
<evidence type="ECO:0000256" key="4">
    <source>
        <dbReference type="PROSITE-ProRule" id="PRU00335"/>
    </source>
</evidence>
<keyword evidence="3" id="KW-0804">Transcription</keyword>
<feature type="DNA-binding region" description="H-T-H motif" evidence="4">
    <location>
        <begin position="40"/>
        <end position="59"/>
    </location>
</feature>